<feature type="compositionally biased region" description="Polar residues" evidence="1">
    <location>
        <begin position="217"/>
        <end position="234"/>
    </location>
</feature>
<feature type="compositionally biased region" description="Basic and acidic residues" evidence="1">
    <location>
        <begin position="417"/>
        <end position="428"/>
    </location>
</feature>
<reference evidence="2" key="2">
    <citation type="submission" date="2023-05" db="EMBL/GenBank/DDBJ databases">
        <authorList>
            <consortium name="Lawrence Berkeley National Laboratory"/>
            <person name="Steindorff A."/>
            <person name="Hensen N."/>
            <person name="Bonometti L."/>
            <person name="Westerberg I."/>
            <person name="Brannstrom I.O."/>
            <person name="Guillou S."/>
            <person name="Cros-Aarteil S."/>
            <person name="Calhoun S."/>
            <person name="Haridas S."/>
            <person name="Kuo A."/>
            <person name="Mondo S."/>
            <person name="Pangilinan J."/>
            <person name="Riley R."/>
            <person name="Labutti K."/>
            <person name="Andreopoulos B."/>
            <person name="Lipzen A."/>
            <person name="Chen C."/>
            <person name="Yanf M."/>
            <person name="Daum C."/>
            <person name="Ng V."/>
            <person name="Clum A."/>
            <person name="Ohm R."/>
            <person name="Martin F."/>
            <person name="Silar P."/>
            <person name="Natvig D."/>
            <person name="Lalanne C."/>
            <person name="Gautier V."/>
            <person name="Ament-Velasquez S.L."/>
            <person name="Kruys A."/>
            <person name="Hutchinson M.I."/>
            <person name="Powell A.J."/>
            <person name="Barry K."/>
            <person name="Miller A.N."/>
            <person name="Grigoriev I.V."/>
            <person name="Debuchy R."/>
            <person name="Gladieux P."/>
            <person name="Thoren M.H."/>
            <person name="Johannesson H."/>
        </authorList>
    </citation>
    <scope>NUCLEOTIDE SEQUENCE</scope>
    <source>
        <strain evidence="2">PSN293</strain>
    </source>
</reference>
<evidence type="ECO:0000313" key="3">
    <source>
        <dbReference type="Proteomes" id="UP001301769"/>
    </source>
</evidence>
<feature type="compositionally biased region" description="Basic and acidic residues" evidence="1">
    <location>
        <begin position="235"/>
        <end position="245"/>
    </location>
</feature>
<dbReference type="PANTHER" id="PTHR31010:SF2">
    <property type="entry name" value="RAN-SPECIFIC GTPASE-ACTIVATING PROTEIN 30"/>
    <property type="match status" value="1"/>
</dbReference>
<feature type="region of interest" description="Disordered" evidence="1">
    <location>
        <begin position="217"/>
        <end position="245"/>
    </location>
</feature>
<feature type="compositionally biased region" description="Basic and acidic residues" evidence="1">
    <location>
        <begin position="484"/>
        <end position="495"/>
    </location>
</feature>
<dbReference type="EMBL" id="MU858046">
    <property type="protein sequence ID" value="KAK4219802.1"/>
    <property type="molecule type" value="Genomic_DNA"/>
</dbReference>
<dbReference type="GO" id="GO:0005737">
    <property type="term" value="C:cytoplasm"/>
    <property type="evidence" value="ECO:0007669"/>
    <property type="project" value="TreeGrafter"/>
</dbReference>
<keyword evidence="3" id="KW-1185">Reference proteome</keyword>
<dbReference type="InterPro" id="IPR008812">
    <property type="entry name" value="Ran_GTP-bd-rel"/>
</dbReference>
<evidence type="ECO:0000313" key="2">
    <source>
        <dbReference type="EMBL" id="KAK4219802.1"/>
    </source>
</evidence>
<protein>
    <submittedName>
        <fullName evidence="2">RanGTP-binding protein-domain-containing protein</fullName>
    </submittedName>
</protein>
<proteinExistence type="predicted"/>
<feature type="compositionally biased region" description="Polar residues" evidence="1">
    <location>
        <begin position="404"/>
        <end position="413"/>
    </location>
</feature>
<accession>A0AAN7BDX5</accession>
<feature type="region of interest" description="Disordered" evidence="1">
    <location>
        <begin position="461"/>
        <end position="548"/>
    </location>
</feature>
<dbReference type="GO" id="GO:0030695">
    <property type="term" value="F:GTPase regulator activity"/>
    <property type="evidence" value="ECO:0007669"/>
    <property type="project" value="TreeGrafter"/>
</dbReference>
<sequence length="636" mass="70850">MDALLERLGVQAVNFAIRSGIALTSSYAARQCSKLLQSVNDKALYAEIKSLQRLLDSKIKILSPAIDLIEFKSGRGNGVLEGALPLVKSLHRDIVRLGKRLDDAASSEESARLRGQKVRMTEAYHAELTSIINDMKKLLKRIDDDIPLIQLAISSSGAKMSSTLSPGISPSRILHASNFLTYGDAQFRENPTRPVQIGPSFTLSLYMLFLGHSQPGNHSNGESAPLASTQSSTETMKDEPYGFGAGERKPIWQEVMHKARVRIIRTPPNWTFDSTKGYHLRSPLDSLVNGHGLPRSAIALLGRQDEYSYHIELVEDLDDGRLHEDDGHAHDPYDGITMAGIRESIPIHQVSKIFYTDTGRILNIRDAADGDNNPVLLLKRDPHAEPPIRIRQAWFEEAAASDYGSRSSTPVSDDQTEIDRQLREETESIRSQQETQPAPPRTGNLPPHVDPEWLALEVYADDESETDSETAEEEDPDDSLIGRSPERLLLSDRSSKRGPRSSVESSLVAQIRNITLQSPDFSPSPSPSPRQIVERSSSSEPEEEANETVNRVFKGPINQSPFGNIISSLSLLEMLIRFTSLQEFQQTNHMSAPDYILNFFLEETSTTGLKGEARWQLRNKTKRHVGFDPYTDTPQK</sequence>
<evidence type="ECO:0000256" key="1">
    <source>
        <dbReference type="SAM" id="MobiDB-lite"/>
    </source>
</evidence>
<gene>
    <name evidence="2" type="ORF">QBC37DRAFT_408521</name>
</gene>
<name>A0AAN7BDX5_9PEZI</name>
<feature type="region of interest" description="Disordered" evidence="1">
    <location>
        <begin position="401"/>
        <end position="449"/>
    </location>
</feature>
<dbReference type="Pfam" id="PF05508">
    <property type="entry name" value="Ran-binding"/>
    <property type="match status" value="1"/>
</dbReference>
<dbReference type="Proteomes" id="UP001301769">
    <property type="component" value="Unassembled WGS sequence"/>
</dbReference>
<feature type="compositionally biased region" description="Polar residues" evidence="1">
    <location>
        <begin position="502"/>
        <end position="517"/>
    </location>
</feature>
<reference evidence="2" key="1">
    <citation type="journal article" date="2023" name="Mol. Phylogenet. Evol.">
        <title>Genome-scale phylogeny and comparative genomics of the fungal order Sordariales.</title>
        <authorList>
            <person name="Hensen N."/>
            <person name="Bonometti L."/>
            <person name="Westerberg I."/>
            <person name="Brannstrom I.O."/>
            <person name="Guillou S."/>
            <person name="Cros-Aarteil S."/>
            <person name="Calhoun S."/>
            <person name="Haridas S."/>
            <person name="Kuo A."/>
            <person name="Mondo S."/>
            <person name="Pangilinan J."/>
            <person name="Riley R."/>
            <person name="LaButti K."/>
            <person name="Andreopoulos B."/>
            <person name="Lipzen A."/>
            <person name="Chen C."/>
            <person name="Yan M."/>
            <person name="Daum C."/>
            <person name="Ng V."/>
            <person name="Clum A."/>
            <person name="Steindorff A."/>
            <person name="Ohm R.A."/>
            <person name="Martin F."/>
            <person name="Silar P."/>
            <person name="Natvig D.O."/>
            <person name="Lalanne C."/>
            <person name="Gautier V."/>
            <person name="Ament-Velasquez S.L."/>
            <person name="Kruys A."/>
            <person name="Hutchinson M.I."/>
            <person name="Powell A.J."/>
            <person name="Barry K."/>
            <person name="Miller A.N."/>
            <person name="Grigoriev I.V."/>
            <person name="Debuchy R."/>
            <person name="Gladieux P."/>
            <person name="Hiltunen Thoren M."/>
            <person name="Johannesson H."/>
        </authorList>
    </citation>
    <scope>NUCLEOTIDE SEQUENCE</scope>
    <source>
        <strain evidence="2">PSN293</strain>
    </source>
</reference>
<dbReference type="AlphaFoldDB" id="A0AAN7BDX5"/>
<feature type="compositionally biased region" description="Acidic residues" evidence="1">
    <location>
        <begin position="461"/>
        <end position="478"/>
    </location>
</feature>
<comment type="caution">
    <text evidence="2">The sequence shown here is derived from an EMBL/GenBank/DDBJ whole genome shotgun (WGS) entry which is preliminary data.</text>
</comment>
<dbReference type="GO" id="GO:0005634">
    <property type="term" value="C:nucleus"/>
    <property type="evidence" value="ECO:0007669"/>
    <property type="project" value="TreeGrafter"/>
</dbReference>
<dbReference type="PANTHER" id="PTHR31010">
    <property type="entry name" value="RAN-SPECIFIC GTPASE-ACTIVATING PROTEIN 30-RELATED"/>
    <property type="match status" value="1"/>
</dbReference>
<organism evidence="2 3">
    <name type="scientific">Rhypophila decipiens</name>
    <dbReference type="NCBI Taxonomy" id="261697"/>
    <lineage>
        <taxon>Eukaryota</taxon>
        <taxon>Fungi</taxon>
        <taxon>Dikarya</taxon>
        <taxon>Ascomycota</taxon>
        <taxon>Pezizomycotina</taxon>
        <taxon>Sordariomycetes</taxon>
        <taxon>Sordariomycetidae</taxon>
        <taxon>Sordariales</taxon>
        <taxon>Naviculisporaceae</taxon>
        <taxon>Rhypophila</taxon>
    </lineage>
</organism>